<keyword evidence="4" id="KW-0418">Kinase</keyword>
<dbReference type="Pfam" id="PF00288">
    <property type="entry name" value="GHMP_kinases_N"/>
    <property type="match status" value="1"/>
</dbReference>
<evidence type="ECO:0000256" key="4">
    <source>
        <dbReference type="ARBA" id="ARBA00022777"/>
    </source>
</evidence>
<keyword evidence="5" id="KW-0067">ATP-binding</keyword>
<evidence type="ECO:0000256" key="3">
    <source>
        <dbReference type="ARBA" id="ARBA00022741"/>
    </source>
</evidence>
<proteinExistence type="inferred from homology"/>
<name>A0ABN3QTI3_9ACTN</name>
<keyword evidence="6" id="KW-0299">Galactose metabolism</keyword>
<dbReference type="PROSITE" id="PS00106">
    <property type="entry name" value="GALACTOKINASE"/>
    <property type="match status" value="1"/>
</dbReference>
<reference evidence="11 12" key="1">
    <citation type="journal article" date="2019" name="Int. J. Syst. Evol. Microbiol.">
        <title>The Global Catalogue of Microorganisms (GCM) 10K type strain sequencing project: providing services to taxonomists for standard genome sequencing and annotation.</title>
        <authorList>
            <consortium name="The Broad Institute Genomics Platform"/>
            <consortium name="The Broad Institute Genome Sequencing Center for Infectious Disease"/>
            <person name="Wu L."/>
            <person name="Ma J."/>
        </authorList>
    </citation>
    <scope>NUCLEOTIDE SEQUENCE [LARGE SCALE GENOMIC DNA]</scope>
    <source>
        <strain evidence="11 12">JCM 6833</strain>
    </source>
</reference>
<evidence type="ECO:0000256" key="6">
    <source>
        <dbReference type="ARBA" id="ARBA00023144"/>
    </source>
</evidence>
<protein>
    <recommendedName>
        <fullName evidence="7">Galactokinase</fullName>
        <ecNumber evidence="7">2.7.1.6</ecNumber>
    </recommendedName>
</protein>
<dbReference type="PRINTS" id="PR00473">
    <property type="entry name" value="GALCTOKINASE"/>
</dbReference>
<dbReference type="PANTHER" id="PTHR10457:SF7">
    <property type="entry name" value="GALACTOKINASE-RELATED"/>
    <property type="match status" value="1"/>
</dbReference>
<evidence type="ECO:0000256" key="2">
    <source>
        <dbReference type="ARBA" id="ARBA00022679"/>
    </source>
</evidence>
<evidence type="ECO:0000259" key="9">
    <source>
        <dbReference type="Pfam" id="PF08544"/>
    </source>
</evidence>
<dbReference type="InterPro" id="IPR036554">
    <property type="entry name" value="GHMP_kinase_C_sf"/>
</dbReference>
<dbReference type="PIRSF" id="PIRSF000530">
    <property type="entry name" value="Galactokinase"/>
    <property type="match status" value="1"/>
</dbReference>
<evidence type="ECO:0000256" key="7">
    <source>
        <dbReference type="NCBIfam" id="TIGR00131"/>
    </source>
</evidence>
<dbReference type="Gene3D" id="3.30.70.890">
    <property type="entry name" value="GHMP kinase, C-terminal domain"/>
    <property type="match status" value="1"/>
</dbReference>
<dbReference type="InterPro" id="IPR000705">
    <property type="entry name" value="Galactokinase"/>
</dbReference>
<evidence type="ECO:0000313" key="12">
    <source>
        <dbReference type="Proteomes" id="UP001501509"/>
    </source>
</evidence>
<dbReference type="Pfam" id="PF08544">
    <property type="entry name" value="GHMP_kinases_C"/>
    <property type="match status" value="1"/>
</dbReference>
<evidence type="ECO:0000259" key="10">
    <source>
        <dbReference type="Pfam" id="PF10509"/>
    </source>
</evidence>
<dbReference type="InterPro" id="IPR014721">
    <property type="entry name" value="Ribsml_uS5_D2-typ_fold_subgr"/>
</dbReference>
<keyword evidence="3" id="KW-0547">Nucleotide-binding</keyword>
<keyword evidence="6" id="KW-0119">Carbohydrate metabolism</keyword>
<feature type="domain" description="GHMP kinase C-terminal" evidence="9">
    <location>
        <begin position="277"/>
        <end position="356"/>
    </location>
</feature>
<keyword evidence="12" id="KW-1185">Reference proteome</keyword>
<dbReference type="InterPro" id="IPR020568">
    <property type="entry name" value="Ribosomal_Su5_D2-typ_SF"/>
</dbReference>
<dbReference type="RefSeq" id="WP_344548381.1">
    <property type="nucleotide sequence ID" value="NZ_BAAATD010000018.1"/>
</dbReference>
<evidence type="ECO:0000259" key="8">
    <source>
        <dbReference type="Pfam" id="PF00288"/>
    </source>
</evidence>
<dbReference type="SUPFAM" id="SSF54211">
    <property type="entry name" value="Ribosomal protein S5 domain 2-like"/>
    <property type="match status" value="1"/>
</dbReference>
<dbReference type="InterPro" id="IPR019539">
    <property type="entry name" value="GalKase_N"/>
</dbReference>
<accession>A0ABN3QTI3</accession>
<dbReference type="InterPro" id="IPR006204">
    <property type="entry name" value="GHMP_kinase_N_dom"/>
</dbReference>
<comment type="similarity">
    <text evidence="1">Belongs to the GHMP kinase family. GalK subfamily.</text>
</comment>
<evidence type="ECO:0000256" key="5">
    <source>
        <dbReference type="ARBA" id="ARBA00022840"/>
    </source>
</evidence>
<dbReference type="PROSITE" id="PS00627">
    <property type="entry name" value="GHMP_KINASES_ATP"/>
    <property type="match status" value="1"/>
</dbReference>
<dbReference type="NCBIfam" id="TIGR00131">
    <property type="entry name" value="gal_kin"/>
    <property type="match status" value="1"/>
</dbReference>
<dbReference type="PANTHER" id="PTHR10457">
    <property type="entry name" value="MEVALONATE KINASE/GALACTOKINASE"/>
    <property type="match status" value="1"/>
</dbReference>
<dbReference type="Pfam" id="PF10509">
    <property type="entry name" value="GalKase_gal_bdg"/>
    <property type="match status" value="1"/>
</dbReference>
<feature type="domain" description="GHMP kinase N-terminal" evidence="8">
    <location>
        <begin position="92"/>
        <end position="176"/>
    </location>
</feature>
<dbReference type="InterPro" id="IPR019741">
    <property type="entry name" value="Galactokinase_CS"/>
</dbReference>
<dbReference type="Gene3D" id="3.30.230.10">
    <property type="match status" value="1"/>
</dbReference>
<feature type="domain" description="Galactokinase N-terminal" evidence="10">
    <location>
        <begin position="11"/>
        <end position="59"/>
    </location>
</feature>
<gene>
    <name evidence="11" type="primary">galK_3</name>
    <name evidence="11" type="ORF">GCM10010411_86860</name>
</gene>
<dbReference type="EC" id="2.7.1.6" evidence="7"/>
<sequence>MSPDPTALAAAFGEAYQRDPEGVWHAPGRLNLIGEHTDYNDGFVLPFALARGVSVAAARRADGLLHLRSLQAADQGVVVPVDGGSLEGWAAYPAGVAWLLREHGAGGASLLIDSDLPAGAGLSSSAALECATALALCDLYGIEIDRRELALLAQRAENEHVGVPCGIMDQSASLLSRDGHALLLDCRSGLSSHVPFDPAASGLTVLVVDTRAAHTLTAGEYARRRAECEEAARLLGVPALRDVKDLAAALGSLADPVLRRRVQHVVTENHRVEAAVGLLRAGAVAELGSMLTASHLSLRDQFEVSWPEADVAVEEALRAGARGGRMIGGGFGGSAIVLTAADRAGNVRAAIEDAYAARSWTAPAIFEAEPAAGARRVI</sequence>
<comment type="caution">
    <text evidence="11">The sequence shown here is derived from an EMBL/GenBank/DDBJ whole genome shotgun (WGS) entry which is preliminary data.</text>
</comment>
<organism evidence="11 12">
    <name type="scientific">Actinomadura fulvescens</name>
    <dbReference type="NCBI Taxonomy" id="46160"/>
    <lineage>
        <taxon>Bacteria</taxon>
        <taxon>Bacillati</taxon>
        <taxon>Actinomycetota</taxon>
        <taxon>Actinomycetes</taxon>
        <taxon>Streptosporangiales</taxon>
        <taxon>Thermomonosporaceae</taxon>
        <taxon>Actinomadura</taxon>
    </lineage>
</organism>
<dbReference type="InterPro" id="IPR013750">
    <property type="entry name" value="GHMP_kinase_C_dom"/>
</dbReference>
<keyword evidence="2" id="KW-0808">Transferase</keyword>
<dbReference type="InterPro" id="IPR006203">
    <property type="entry name" value="GHMP_knse_ATP-bd_CS"/>
</dbReference>
<dbReference type="EMBL" id="BAAATD010000018">
    <property type="protein sequence ID" value="GAA2634642.1"/>
    <property type="molecule type" value="Genomic_DNA"/>
</dbReference>
<evidence type="ECO:0000256" key="1">
    <source>
        <dbReference type="ARBA" id="ARBA00006566"/>
    </source>
</evidence>
<dbReference type="SUPFAM" id="SSF55060">
    <property type="entry name" value="GHMP Kinase, C-terminal domain"/>
    <property type="match status" value="1"/>
</dbReference>
<evidence type="ECO:0000313" key="11">
    <source>
        <dbReference type="EMBL" id="GAA2634642.1"/>
    </source>
</evidence>
<dbReference type="Proteomes" id="UP001501509">
    <property type="component" value="Unassembled WGS sequence"/>
</dbReference>
<dbReference type="InterPro" id="IPR006206">
    <property type="entry name" value="Mevalonate/galactokinase"/>
</dbReference>
<dbReference type="PRINTS" id="PR00959">
    <property type="entry name" value="MEVGALKINASE"/>
</dbReference>